<dbReference type="CDD" id="cd14667">
    <property type="entry name" value="3D_containing_proteins"/>
    <property type="match status" value="1"/>
</dbReference>
<reference evidence="6" key="1">
    <citation type="submission" date="2011-06" db="EMBL/GenBank/DDBJ databases">
        <title>Complete genome sequence of Paenibacillus mucilaginosus KNP414.</title>
        <authorList>
            <person name="Wang J."/>
            <person name="Hu S."/>
            <person name="Hu X."/>
            <person name="Zhang B."/>
            <person name="Dong D."/>
            <person name="Zhang S."/>
            <person name="Zhao K."/>
            <person name="Wu D."/>
        </authorList>
    </citation>
    <scope>NUCLEOTIDE SEQUENCE [LARGE SCALE GENOMIC DNA]</scope>
    <source>
        <strain evidence="6">KNP414</strain>
    </source>
</reference>
<dbReference type="SUPFAM" id="SSF55383">
    <property type="entry name" value="Copper amine oxidase, domain N"/>
    <property type="match status" value="1"/>
</dbReference>
<dbReference type="InterPro" id="IPR012854">
    <property type="entry name" value="Cu_amine_oxidase-like_N"/>
</dbReference>
<organism evidence="5 6">
    <name type="scientific">Paenibacillus mucilaginosus (strain KNP414)</name>
    <dbReference type="NCBI Taxonomy" id="1036673"/>
    <lineage>
        <taxon>Bacteria</taxon>
        <taxon>Bacillati</taxon>
        <taxon>Bacillota</taxon>
        <taxon>Bacilli</taxon>
        <taxon>Bacillales</taxon>
        <taxon>Paenibacillaceae</taxon>
        <taxon>Paenibacillus</taxon>
    </lineage>
</organism>
<dbReference type="InterPro" id="IPR036908">
    <property type="entry name" value="RlpA-like_sf"/>
</dbReference>
<reference evidence="5 6" key="2">
    <citation type="journal article" date="2013" name="Genome Announc.">
        <title>Genome Sequence of Growth-Improving Paenibacillus mucilaginosus Strain KNP414.</title>
        <authorList>
            <person name="Lu J.J."/>
            <person name="Wang J.F."/>
            <person name="Hu X.F."/>
        </authorList>
    </citation>
    <scope>NUCLEOTIDE SEQUENCE [LARGE SCALE GENOMIC DNA]</scope>
    <source>
        <strain evidence="5 6">KNP414</strain>
    </source>
</reference>
<accession>F8FP62</accession>
<evidence type="ECO:0000256" key="2">
    <source>
        <dbReference type="SAM" id="SignalP"/>
    </source>
</evidence>
<dbReference type="InterPro" id="IPR036582">
    <property type="entry name" value="Mao_N_sf"/>
</dbReference>
<dbReference type="InterPro" id="IPR059180">
    <property type="entry name" value="3D_YorM"/>
</dbReference>
<dbReference type="KEGG" id="pms:KNP414_07331"/>
<dbReference type="Proteomes" id="UP000006620">
    <property type="component" value="Chromosome"/>
</dbReference>
<gene>
    <name evidence="5" type="ordered locus">KNP414_07331</name>
</gene>
<dbReference type="PATRIC" id="fig|1036673.3.peg.6844"/>
<feature type="chain" id="PRO_5003377086" description="3D domain protein" evidence="2">
    <location>
        <begin position="31"/>
        <end position="280"/>
    </location>
</feature>
<dbReference type="InterPro" id="IPR010611">
    <property type="entry name" value="3D_dom"/>
</dbReference>
<sequence>MNSRITSMLKACLLTLPAAAILVFASPAQAETVRLAEDIKVQVNSSLVHFPDAQPFLDENHKLQVPARVMADKLGYQLQWEHAGAQMKVTLSSSTTTVVFTTGDPNITVNGQPSVQEAAAKLVDGRAYVPFRMLADSFSIQTQWDNLNRIAILGVDGQYHAPAWYRPTKIAPLYTKTIEARASAYTAAAAENGTFAARDYMGNPLKLGTIAVDPAVIPLGSKVFIEGYTHDGLPVGGMYAVATDIGGSVKGNKIDIFMPQGRHAALQFGIQNVKVHVLGS</sequence>
<keyword evidence="1 2" id="KW-0732">Signal</keyword>
<dbReference type="AlphaFoldDB" id="F8FP62"/>
<evidence type="ECO:0000256" key="1">
    <source>
        <dbReference type="ARBA" id="ARBA00022729"/>
    </source>
</evidence>
<dbReference type="Gene3D" id="2.40.40.10">
    <property type="entry name" value="RlpA-like domain"/>
    <property type="match status" value="1"/>
</dbReference>
<feature type="domain" description="3D" evidence="3">
    <location>
        <begin position="209"/>
        <end position="278"/>
    </location>
</feature>
<dbReference type="Pfam" id="PF06725">
    <property type="entry name" value="3D"/>
    <property type="match status" value="1"/>
</dbReference>
<dbReference type="Pfam" id="PF07833">
    <property type="entry name" value="Cu_amine_oxidN1"/>
    <property type="match status" value="1"/>
</dbReference>
<evidence type="ECO:0000313" key="5">
    <source>
        <dbReference type="EMBL" id="AEI45841.1"/>
    </source>
</evidence>
<evidence type="ECO:0000259" key="4">
    <source>
        <dbReference type="Pfam" id="PF07833"/>
    </source>
</evidence>
<dbReference type="PANTHER" id="PTHR39160:SF4">
    <property type="entry name" value="RESUSCITATION-PROMOTING FACTOR RPFB"/>
    <property type="match status" value="1"/>
</dbReference>
<evidence type="ECO:0008006" key="7">
    <source>
        <dbReference type="Google" id="ProtNLM"/>
    </source>
</evidence>
<proteinExistence type="predicted"/>
<protein>
    <recommendedName>
        <fullName evidence="7">3D domain protein</fullName>
    </recommendedName>
</protein>
<dbReference type="EMBL" id="CP002869">
    <property type="protein sequence ID" value="AEI45841.1"/>
    <property type="molecule type" value="Genomic_DNA"/>
</dbReference>
<dbReference type="RefSeq" id="WP_013920982.1">
    <property type="nucleotide sequence ID" value="NC_015690.1"/>
</dbReference>
<evidence type="ECO:0000259" key="3">
    <source>
        <dbReference type="Pfam" id="PF06725"/>
    </source>
</evidence>
<dbReference type="GO" id="GO:0019867">
    <property type="term" value="C:outer membrane"/>
    <property type="evidence" value="ECO:0007669"/>
    <property type="project" value="InterPro"/>
</dbReference>
<feature type="domain" description="Copper amine oxidase-like N-terminal" evidence="4">
    <location>
        <begin position="43"/>
        <end position="150"/>
    </location>
</feature>
<dbReference type="GO" id="GO:0009254">
    <property type="term" value="P:peptidoglycan turnover"/>
    <property type="evidence" value="ECO:0007669"/>
    <property type="project" value="InterPro"/>
</dbReference>
<name>F8FP62_PAEMK</name>
<dbReference type="InterPro" id="IPR051933">
    <property type="entry name" value="Resuscitation_pf_RpfB"/>
</dbReference>
<dbReference type="SUPFAM" id="SSF50685">
    <property type="entry name" value="Barwin-like endoglucanases"/>
    <property type="match status" value="1"/>
</dbReference>
<dbReference type="Gene3D" id="3.30.457.10">
    <property type="entry name" value="Copper amine oxidase-like, N-terminal domain"/>
    <property type="match status" value="1"/>
</dbReference>
<feature type="signal peptide" evidence="2">
    <location>
        <begin position="1"/>
        <end position="30"/>
    </location>
</feature>
<dbReference type="HOGENOM" id="CLU_993374_0_0_9"/>
<evidence type="ECO:0000313" key="6">
    <source>
        <dbReference type="Proteomes" id="UP000006620"/>
    </source>
</evidence>
<dbReference type="PANTHER" id="PTHR39160">
    <property type="entry name" value="CELL WALL-BINDING PROTEIN YOCH"/>
    <property type="match status" value="1"/>
</dbReference>
<dbReference type="GO" id="GO:0004553">
    <property type="term" value="F:hydrolase activity, hydrolyzing O-glycosyl compounds"/>
    <property type="evidence" value="ECO:0007669"/>
    <property type="project" value="InterPro"/>
</dbReference>